<dbReference type="InterPro" id="IPR011042">
    <property type="entry name" value="6-blade_b-propeller_TolB-like"/>
</dbReference>
<protein>
    <recommendedName>
        <fullName evidence="3">SMP-30/Gluconolactonase/LRE-like region domain-containing protein</fullName>
    </recommendedName>
</protein>
<accession>A0ABM8A7W9</accession>
<keyword evidence="2" id="KW-1185">Reference proteome</keyword>
<evidence type="ECO:0000313" key="2">
    <source>
        <dbReference type="Proteomes" id="UP001059597"/>
    </source>
</evidence>
<gene>
    <name evidence="1" type="ORF">HEK616_82040</name>
</gene>
<sequence length="58" mass="5899">MEGIGIALDPDDRRIYATDLGGSVYSAGLDGSDRREVLVAQGNLTGIAHAVLPAGSSV</sequence>
<name>A0ABM8A7W9_STRNI</name>
<evidence type="ECO:0008006" key="3">
    <source>
        <dbReference type="Google" id="ProtNLM"/>
    </source>
</evidence>
<dbReference type="EMBL" id="AP026074">
    <property type="protein sequence ID" value="BDM74717.1"/>
    <property type="molecule type" value="Genomic_DNA"/>
</dbReference>
<dbReference type="Proteomes" id="UP001059597">
    <property type="component" value="Plasmid SNP1"/>
</dbReference>
<dbReference type="RefSeq" id="WP_261958212.1">
    <property type="nucleotide sequence ID" value="NZ_AP026074.1"/>
</dbReference>
<evidence type="ECO:0000313" key="1">
    <source>
        <dbReference type="EMBL" id="BDM74717.1"/>
    </source>
</evidence>
<proteinExistence type="predicted"/>
<reference evidence="1" key="1">
    <citation type="submission" date="2022-06" db="EMBL/GenBank/DDBJ databases">
        <title>Complete genome sequence of Streptomyces nigrescens HEK616.</title>
        <authorList>
            <person name="Asamizu S."/>
            <person name="Onaka H."/>
        </authorList>
    </citation>
    <scope>NUCLEOTIDE SEQUENCE</scope>
    <source>
        <strain evidence="1">HEK616</strain>
        <plasmid evidence="1">SNP1</plasmid>
    </source>
</reference>
<dbReference type="SUPFAM" id="SSF63825">
    <property type="entry name" value="YWTD domain"/>
    <property type="match status" value="1"/>
</dbReference>
<keyword evidence="1" id="KW-0614">Plasmid</keyword>
<dbReference type="Gene3D" id="2.120.10.30">
    <property type="entry name" value="TolB, C-terminal domain"/>
    <property type="match status" value="1"/>
</dbReference>
<organism evidence="1 2">
    <name type="scientific">Streptomyces nigrescens</name>
    <dbReference type="NCBI Taxonomy" id="1920"/>
    <lineage>
        <taxon>Bacteria</taxon>
        <taxon>Bacillati</taxon>
        <taxon>Actinomycetota</taxon>
        <taxon>Actinomycetes</taxon>
        <taxon>Kitasatosporales</taxon>
        <taxon>Streptomycetaceae</taxon>
        <taxon>Streptomyces</taxon>
    </lineage>
</organism>
<geneLocation type="plasmid" evidence="1 2">
    <name>SNP1</name>
</geneLocation>